<organism evidence="2 3">
    <name type="scientific">Archangium violaceum Cb vi76</name>
    <dbReference type="NCBI Taxonomy" id="1406225"/>
    <lineage>
        <taxon>Bacteria</taxon>
        <taxon>Pseudomonadati</taxon>
        <taxon>Myxococcota</taxon>
        <taxon>Myxococcia</taxon>
        <taxon>Myxococcales</taxon>
        <taxon>Cystobacterineae</taxon>
        <taxon>Archangiaceae</taxon>
        <taxon>Archangium</taxon>
    </lineage>
</organism>
<feature type="domain" description="ABC-three component systems C-terminal" evidence="1">
    <location>
        <begin position="174"/>
        <end position="301"/>
    </location>
</feature>
<protein>
    <recommendedName>
        <fullName evidence="1">ABC-three component systems C-terminal domain-containing protein</fullName>
    </recommendedName>
</protein>
<reference evidence="2 3" key="1">
    <citation type="submission" date="2014-07" db="EMBL/GenBank/DDBJ databases">
        <title>Draft Genome Sequence of Gephyronic Acid Producer, Cystobacter violaceus Strain Cb vi76.</title>
        <authorList>
            <person name="Stevens D.C."/>
            <person name="Young J."/>
            <person name="Carmichael R."/>
            <person name="Tan J."/>
            <person name="Taylor R.E."/>
        </authorList>
    </citation>
    <scope>NUCLEOTIDE SEQUENCE [LARGE SCALE GENOMIC DNA]</scope>
    <source>
        <strain evidence="2 3">Cb vi76</strain>
    </source>
</reference>
<comment type="caution">
    <text evidence="2">The sequence shown here is derived from an EMBL/GenBank/DDBJ whole genome shotgun (WGS) entry which is preliminary data.</text>
</comment>
<evidence type="ECO:0000259" key="1">
    <source>
        <dbReference type="Pfam" id="PF20275"/>
    </source>
</evidence>
<evidence type="ECO:0000313" key="2">
    <source>
        <dbReference type="EMBL" id="KFA88870.1"/>
    </source>
</evidence>
<dbReference type="InterPro" id="IPR046919">
    <property type="entry name" value="ABC-3C_CTD10"/>
</dbReference>
<accession>A0A084SK85</accession>
<evidence type="ECO:0000313" key="3">
    <source>
        <dbReference type="Proteomes" id="UP000028547"/>
    </source>
</evidence>
<dbReference type="Pfam" id="PF20275">
    <property type="entry name" value="CTD10"/>
    <property type="match status" value="1"/>
</dbReference>
<dbReference type="EMBL" id="JPMI01000275">
    <property type="protein sequence ID" value="KFA88870.1"/>
    <property type="molecule type" value="Genomic_DNA"/>
</dbReference>
<dbReference type="AlphaFoldDB" id="A0A084SK85"/>
<proteinExistence type="predicted"/>
<name>A0A084SK85_9BACT</name>
<gene>
    <name evidence="2" type="ORF">Q664_38855</name>
</gene>
<dbReference type="Proteomes" id="UP000028547">
    <property type="component" value="Unassembled WGS sequence"/>
</dbReference>
<dbReference type="RefSeq" id="WP_043407379.1">
    <property type="nucleotide sequence ID" value="NZ_JPMI01000275.1"/>
</dbReference>
<sequence>MTSEQRYWWRIALELKLRKCSGDAFQDFFSVMMGKVHGTDFVRVRAYGRRGDKGCDGYVQSSGQVFQCYGALNGDSGKVDYLIGKMEDDYQKAVVAIPSLMKEWHMVHNIVDGLPIEAVEKLDVIKKSDPARHFGFIGIEGFEQRIFGLMESDIEDLLGVVATAKDAQNVQATEIRELVAHIASSSDTVDFDSANIKPVPPNKLVFNKLPNHWRNFIAGGWPNAGVVKSYLDRHPDPLMGERVAQIFRVRYQYLKAQNLNPGAIMSSLFEMVTGTGSVLPERMVAAQALLSFLFESCDIFEDEPAKVAS</sequence>